<dbReference type="Pfam" id="PF02595">
    <property type="entry name" value="Gly_kinase"/>
    <property type="match status" value="1"/>
</dbReference>
<dbReference type="AlphaFoldDB" id="A0A1H5N7U3"/>
<organism evidence="12 13">
    <name type="scientific">Arthrobacter alpinus</name>
    <dbReference type="NCBI Taxonomy" id="656366"/>
    <lineage>
        <taxon>Bacteria</taxon>
        <taxon>Bacillati</taxon>
        <taxon>Actinomycetota</taxon>
        <taxon>Actinomycetes</taxon>
        <taxon>Micrococcales</taxon>
        <taxon>Micrococcaceae</taxon>
        <taxon>Arthrobacter</taxon>
    </lineage>
</organism>
<reference evidence="12 13" key="1">
    <citation type="submission" date="2016-10" db="EMBL/GenBank/DDBJ databases">
        <authorList>
            <person name="de Groot N.N."/>
        </authorList>
    </citation>
    <scope>NUCLEOTIDE SEQUENCE [LARGE SCALE GENOMIC DNA]</scope>
    <source>
        <strain evidence="12 13">DSM 22274</strain>
    </source>
</reference>
<dbReference type="FunFam" id="3.40.50.1220:FF:000008">
    <property type="entry name" value="Acetolactate synthase"/>
    <property type="match status" value="1"/>
</dbReference>
<evidence type="ECO:0000256" key="8">
    <source>
        <dbReference type="SAM" id="MobiDB-lite"/>
    </source>
</evidence>
<dbReference type="NCBIfam" id="NF008431">
    <property type="entry name" value="PRK11269.1"/>
    <property type="match status" value="1"/>
</dbReference>
<evidence type="ECO:0000256" key="4">
    <source>
        <dbReference type="ARBA" id="ARBA00022777"/>
    </source>
</evidence>
<dbReference type="CDD" id="cd07035">
    <property type="entry name" value="TPP_PYR_POX_like"/>
    <property type="match status" value="1"/>
</dbReference>
<dbReference type="InterPro" id="IPR011766">
    <property type="entry name" value="TPP_enzyme_TPP-bd"/>
</dbReference>
<evidence type="ECO:0000256" key="5">
    <source>
        <dbReference type="ARBA" id="ARBA00023052"/>
    </source>
</evidence>
<dbReference type="InterPro" id="IPR045229">
    <property type="entry name" value="TPP_enz"/>
</dbReference>
<dbReference type="SUPFAM" id="SSF52467">
    <property type="entry name" value="DHS-like NAD/FAD-binding domain"/>
    <property type="match status" value="1"/>
</dbReference>
<evidence type="ECO:0000256" key="7">
    <source>
        <dbReference type="RuleBase" id="RU362132"/>
    </source>
</evidence>
<comment type="similarity">
    <text evidence="1">Belongs to the glycerate kinase type-1 family.</text>
</comment>
<dbReference type="InterPro" id="IPR036129">
    <property type="entry name" value="Glycerate_kinase_sf"/>
</dbReference>
<comment type="similarity">
    <text evidence="2 7">Belongs to the TPP enzyme family.</text>
</comment>
<dbReference type="InterPro" id="IPR029035">
    <property type="entry name" value="DHS-like_NAD/FAD-binding_dom"/>
</dbReference>
<evidence type="ECO:0000256" key="2">
    <source>
        <dbReference type="ARBA" id="ARBA00007812"/>
    </source>
</evidence>
<dbReference type="GO" id="GO:0031388">
    <property type="term" value="P:organic acid phosphorylation"/>
    <property type="evidence" value="ECO:0007669"/>
    <property type="project" value="InterPro"/>
</dbReference>
<keyword evidence="3" id="KW-0808">Transferase</keyword>
<proteinExistence type="inferred from homology"/>
<dbReference type="Gene3D" id="3.40.50.970">
    <property type="match status" value="2"/>
</dbReference>
<feature type="domain" description="Thiamine pyrophosphate enzyme TPP-binding" evidence="10">
    <location>
        <begin position="393"/>
        <end position="500"/>
    </location>
</feature>
<dbReference type="Proteomes" id="UP000182725">
    <property type="component" value="Unassembled WGS sequence"/>
</dbReference>
<dbReference type="SUPFAM" id="SSF110738">
    <property type="entry name" value="Glycerate kinase I"/>
    <property type="match status" value="1"/>
</dbReference>
<dbReference type="GO" id="GO:0050660">
    <property type="term" value="F:flavin adenine dinucleotide binding"/>
    <property type="evidence" value="ECO:0007669"/>
    <property type="project" value="TreeGrafter"/>
</dbReference>
<dbReference type="Pfam" id="PF00205">
    <property type="entry name" value="TPP_enzyme_M"/>
    <property type="match status" value="1"/>
</dbReference>
<dbReference type="InterPro" id="IPR018197">
    <property type="entry name" value="Glycerate_kinase_RE-like"/>
</dbReference>
<dbReference type="InterPro" id="IPR029061">
    <property type="entry name" value="THDP-binding"/>
</dbReference>
<dbReference type="PANTHER" id="PTHR18968:SF14">
    <property type="entry name" value="GLYOXYLATE CARBOLIGASE"/>
    <property type="match status" value="1"/>
</dbReference>
<gene>
    <name evidence="12" type="ORF">SAMN04489740_3461</name>
</gene>
<dbReference type="GO" id="GO:0009436">
    <property type="term" value="P:glyoxylate catabolic process"/>
    <property type="evidence" value="ECO:0007669"/>
    <property type="project" value="InterPro"/>
</dbReference>
<evidence type="ECO:0000259" key="9">
    <source>
        <dbReference type="Pfam" id="PF00205"/>
    </source>
</evidence>
<dbReference type="InterPro" id="IPR012000">
    <property type="entry name" value="Thiamin_PyroP_enz_cen_dom"/>
</dbReference>
<evidence type="ECO:0000256" key="6">
    <source>
        <dbReference type="ARBA" id="ARBA00048670"/>
    </source>
</evidence>
<dbReference type="GO" id="GO:0000287">
    <property type="term" value="F:magnesium ion binding"/>
    <property type="evidence" value="ECO:0007669"/>
    <property type="project" value="InterPro"/>
</dbReference>
<feature type="domain" description="Thiamine pyrophosphate enzyme N-terminal TPP-binding" evidence="11">
    <location>
        <begin position="7"/>
        <end position="119"/>
    </location>
</feature>
<evidence type="ECO:0000259" key="10">
    <source>
        <dbReference type="Pfam" id="PF02775"/>
    </source>
</evidence>
<name>A0A1H5N7U3_9MICC</name>
<dbReference type="InterPro" id="IPR004381">
    <property type="entry name" value="Glycerate_kinase"/>
</dbReference>
<comment type="catalytic activity">
    <reaction evidence="6">
        <text>2 pyruvate + H(+) = (2S)-2-acetolactate + CO2</text>
        <dbReference type="Rhea" id="RHEA:25249"/>
        <dbReference type="ChEBI" id="CHEBI:15361"/>
        <dbReference type="ChEBI" id="CHEBI:15378"/>
        <dbReference type="ChEBI" id="CHEBI:16526"/>
        <dbReference type="ChEBI" id="CHEBI:58476"/>
        <dbReference type="EC" id="2.2.1.6"/>
    </reaction>
</comment>
<dbReference type="GO" id="GO:0008887">
    <property type="term" value="F:glycerate kinase activity"/>
    <property type="evidence" value="ECO:0007669"/>
    <property type="project" value="InterPro"/>
</dbReference>
<dbReference type="Pfam" id="PF02775">
    <property type="entry name" value="TPP_enzyme_C"/>
    <property type="match status" value="1"/>
</dbReference>
<dbReference type="GO" id="GO:0009099">
    <property type="term" value="P:L-valine biosynthetic process"/>
    <property type="evidence" value="ECO:0007669"/>
    <property type="project" value="TreeGrafter"/>
</dbReference>
<keyword evidence="4" id="KW-0418">Kinase</keyword>
<feature type="domain" description="Thiamine pyrophosphate enzyme central" evidence="9">
    <location>
        <begin position="194"/>
        <end position="329"/>
    </location>
</feature>
<dbReference type="Gene3D" id="3.40.50.1220">
    <property type="entry name" value="TPP-binding domain"/>
    <property type="match status" value="1"/>
</dbReference>
<feature type="compositionally biased region" description="Low complexity" evidence="8">
    <location>
        <begin position="560"/>
        <end position="581"/>
    </location>
</feature>
<dbReference type="GO" id="GO:0009028">
    <property type="term" value="F:tartronate-semialdehyde synthase activity"/>
    <property type="evidence" value="ECO:0007669"/>
    <property type="project" value="InterPro"/>
</dbReference>
<dbReference type="EMBL" id="FNTV01000001">
    <property type="protein sequence ID" value="SEE97594.1"/>
    <property type="molecule type" value="Genomic_DNA"/>
</dbReference>
<dbReference type="InterPro" id="IPR006397">
    <property type="entry name" value="Glyox_carbo_lig"/>
</dbReference>
<dbReference type="FunFam" id="3.40.50.970:FF:000007">
    <property type="entry name" value="Acetolactate synthase"/>
    <property type="match status" value="1"/>
</dbReference>
<dbReference type="GO" id="GO:0030976">
    <property type="term" value="F:thiamine pyrophosphate binding"/>
    <property type="evidence" value="ECO:0007669"/>
    <property type="project" value="InterPro"/>
</dbReference>
<evidence type="ECO:0000256" key="3">
    <source>
        <dbReference type="ARBA" id="ARBA00022679"/>
    </source>
</evidence>
<evidence type="ECO:0000256" key="1">
    <source>
        <dbReference type="ARBA" id="ARBA00006284"/>
    </source>
</evidence>
<accession>A0A1H5N7U3</accession>
<dbReference type="GO" id="GO:0009097">
    <property type="term" value="P:isoleucine biosynthetic process"/>
    <property type="evidence" value="ECO:0007669"/>
    <property type="project" value="TreeGrafter"/>
</dbReference>
<dbReference type="NCBIfam" id="TIGR00045">
    <property type="entry name" value="glycerate kinase"/>
    <property type="match status" value="1"/>
</dbReference>
<dbReference type="GO" id="GO:0005948">
    <property type="term" value="C:acetolactate synthase complex"/>
    <property type="evidence" value="ECO:0007669"/>
    <property type="project" value="TreeGrafter"/>
</dbReference>
<dbReference type="Gene3D" id="3.40.50.10350">
    <property type="entry name" value="Glycerate kinase, domain 1"/>
    <property type="match status" value="1"/>
</dbReference>
<sequence length="981" mass="102681">MTKMRSVDAAILILEKEGATEVFGLPGAAINPFYAAMRDHGGINHTLARHVEGASHMADGYSRAAKGNIGICTGTSGPAGTDMITGLYAAWADSVPILCITGQAPVAKLHKEDFQAVDIETIAAPLTKMAMTIKEPGQIPGAFQKAFYLMRSGRPGPVLLDLPIDVQMAEIEFDIDAYEPMTPSKPAATRKQAEKALDILLAGKHPLIVAGGGVISAEASDRLVELAELLSIPVIPTLMGWGSIPDDHPLMAGMVGLQTSHRYGNATFLESDAVIGIGNRWANRHTGGLDTYRKGRKFVHIDIEPTQIGRVFAPDLGIVSDAGAALDALLEAARERVAAGTVPNYGQWADDCATRKGSLQRKTHFDNVPMKPQRVYEEMNSAFGQDTTYVSTIGLSQIAGAQMLHVFGPRRWINAGQAGPLGWTGPAALGVVRGKPGETVVALSGDYDFQFMIEELAVGAQFNLPYIHVVVNNSYLGLIRQSQRGFKMEAHVSLAFENINSPRPTATALTTSRLRRDWAARPSALSAPRTWPLPSPKPRSSWKSSGFRLLLRPSWRRSRTSPWAPSWTTSPRSRTLPSTQPTHPPPSWRCRARTSKMRVILAPDKFKGSLSAPEVARHLAEGLRSAYPKLDIELMPVADGGEGTIDAVVAAGFTRVDATVQGPTGEAVLAEFAVRGEVAVIEMASASGLAVLPDGRLAPLAASTYGTGQLVSAALDHGCTDIVLGVGGSASTDGGAGMLAALGVTFKDATGKHLPPGGGALSRVTNIDVTGLDKRLGGVTFTLASDVDNPLLGPEGAAAIFGPQKGATPEHVAHLENALERYFRIMANALGTAAVDAIDAPGAGAAGGTGYAALAVLSAKRRSGIDVVLGLTGLAERLHGAGLVITGEGSLDEQSLFGKAPMGVGAAARASGVPVVAVCGRTTLDANTLADAGFASTHALTDIEPDTNLCMKNAGTLLAQIGATIGSGLARAGQEKEISHV</sequence>
<evidence type="ECO:0000313" key="13">
    <source>
        <dbReference type="Proteomes" id="UP000182725"/>
    </source>
</evidence>
<dbReference type="Gene3D" id="3.90.1510.10">
    <property type="entry name" value="Glycerate kinase, domain 2"/>
    <property type="match status" value="1"/>
</dbReference>
<dbReference type="PANTHER" id="PTHR18968">
    <property type="entry name" value="THIAMINE PYROPHOSPHATE ENZYMES"/>
    <property type="match status" value="1"/>
</dbReference>
<evidence type="ECO:0000313" key="12">
    <source>
        <dbReference type="EMBL" id="SEE97594.1"/>
    </source>
</evidence>
<dbReference type="InterPro" id="IPR012001">
    <property type="entry name" value="Thiamin_PyroP_enz_TPP-bd_dom"/>
</dbReference>
<dbReference type="InterPro" id="IPR018193">
    <property type="entry name" value="Glyc_kinase_flavodox-like_fold"/>
</dbReference>
<evidence type="ECO:0000259" key="11">
    <source>
        <dbReference type="Pfam" id="PF02776"/>
    </source>
</evidence>
<dbReference type="GO" id="GO:0016874">
    <property type="term" value="F:ligase activity"/>
    <property type="evidence" value="ECO:0007669"/>
    <property type="project" value="UniProtKB-KW"/>
</dbReference>
<keyword evidence="5 7" id="KW-0786">Thiamine pyrophosphate</keyword>
<keyword evidence="12" id="KW-0436">Ligase</keyword>
<protein>
    <submittedName>
        <fullName evidence="12">Glyoxylate carboligase</fullName>
    </submittedName>
</protein>
<dbReference type="NCBIfam" id="TIGR01504">
    <property type="entry name" value="glyox_carbo_lig"/>
    <property type="match status" value="1"/>
</dbReference>
<dbReference type="Pfam" id="PF02776">
    <property type="entry name" value="TPP_enzyme_N"/>
    <property type="match status" value="1"/>
</dbReference>
<dbReference type="GO" id="GO:0003984">
    <property type="term" value="F:acetolactate synthase activity"/>
    <property type="evidence" value="ECO:0007669"/>
    <property type="project" value="UniProtKB-EC"/>
</dbReference>
<dbReference type="SUPFAM" id="SSF52518">
    <property type="entry name" value="Thiamin diphosphate-binding fold (THDP-binding)"/>
    <property type="match status" value="2"/>
</dbReference>
<feature type="region of interest" description="Disordered" evidence="8">
    <location>
        <begin position="558"/>
        <end position="590"/>
    </location>
</feature>